<dbReference type="AlphaFoldDB" id="A0A183UD23"/>
<proteinExistence type="predicted"/>
<evidence type="ECO:0000313" key="2">
    <source>
        <dbReference type="Proteomes" id="UP000050794"/>
    </source>
</evidence>
<dbReference type="Proteomes" id="UP000050794">
    <property type="component" value="Unassembled WGS sequence"/>
</dbReference>
<sequence length="125" mass="13850">MLLRERETNFAKCVGEESLQVDATENDNLELPVSECHSARRTGGPHETILRLSGCWRAIANVKMRCEQLKLCCPPARHTLYWMATKQNRGKGYVLIEAFGGLILRSIPPPETGPQIKVLASSSSA</sequence>
<evidence type="ECO:0000313" key="3">
    <source>
        <dbReference type="WBParaSite" id="TCNE_0000639301-mRNA-1"/>
    </source>
</evidence>
<dbReference type="EMBL" id="UYWY01019486">
    <property type="protein sequence ID" value="VDM37711.1"/>
    <property type="molecule type" value="Genomic_DNA"/>
</dbReference>
<protein>
    <submittedName>
        <fullName evidence="3">Phospholipid scramblase</fullName>
    </submittedName>
</protein>
<evidence type="ECO:0000313" key="1">
    <source>
        <dbReference type="EMBL" id="VDM37711.1"/>
    </source>
</evidence>
<accession>A0A183UD23</accession>
<organism evidence="2 3">
    <name type="scientific">Toxocara canis</name>
    <name type="common">Canine roundworm</name>
    <dbReference type="NCBI Taxonomy" id="6265"/>
    <lineage>
        <taxon>Eukaryota</taxon>
        <taxon>Metazoa</taxon>
        <taxon>Ecdysozoa</taxon>
        <taxon>Nematoda</taxon>
        <taxon>Chromadorea</taxon>
        <taxon>Rhabditida</taxon>
        <taxon>Spirurina</taxon>
        <taxon>Ascaridomorpha</taxon>
        <taxon>Ascaridoidea</taxon>
        <taxon>Toxocaridae</taxon>
        <taxon>Toxocara</taxon>
    </lineage>
</organism>
<gene>
    <name evidence="1" type="ORF">TCNE_LOCUS6393</name>
</gene>
<reference evidence="3" key="1">
    <citation type="submission" date="2016-06" db="UniProtKB">
        <authorList>
            <consortium name="WormBaseParasite"/>
        </authorList>
    </citation>
    <scope>IDENTIFICATION</scope>
</reference>
<name>A0A183UD23_TOXCA</name>
<dbReference type="WBParaSite" id="TCNE_0000639301-mRNA-1">
    <property type="protein sequence ID" value="TCNE_0000639301-mRNA-1"/>
    <property type="gene ID" value="TCNE_0000639301"/>
</dbReference>
<reference evidence="1 2" key="2">
    <citation type="submission" date="2018-11" db="EMBL/GenBank/DDBJ databases">
        <authorList>
            <consortium name="Pathogen Informatics"/>
        </authorList>
    </citation>
    <scope>NUCLEOTIDE SEQUENCE [LARGE SCALE GENOMIC DNA]</scope>
</reference>
<keyword evidence="2" id="KW-1185">Reference proteome</keyword>